<dbReference type="AlphaFoldDB" id="A0AAX6EZ73"/>
<feature type="region of interest" description="Disordered" evidence="3">
    <location>
        <begin position="71"/>
        <end position="114"/>
    </location>
</feature>
<feature type="compositionally biased region" description="Gly residues" evidence="3">
    <location>
        <begin position="390"/>
        <end position="399"/>
    </location>
</feature>
<reference evidence="5" key="2">
    <citation type="submission" date="2023-04" db="EMBL/GenBank/DDBJ databases">
        <authorList>
            <person name="Bruccoleri R.E."/>
            <person name="Oakeley E.J."/>
            <person name="Faust A.-M."/>
            <person name="Dessus-Babus S."/>
            <person name="Altorfer M."/>
            <person name="Burckhardt D."/>
            <person name="Oertli M."/>
            <person name="Naumann U."/>
            <person name="Petersen F."/>
            <person name="Wong J."/>
        </authorList>
    </citation>
    <scope>NUCLEOTIDE SEQUENCE</scope>
    <source>
        <strain evidence="5">GSM-AAB239-AS_SAM_17_03QT</strain>
        <tissue evidence="5">Leaf</tissue>
    </source>
</reference>
<feature type="region of interest" description="Disordered" evidence="3">
    <location>
        <begin position="229"/>
        <end position="276"/>
    </location>
</feature>
<dbReference type="GO" id="GO:0005634">
    <property type="term" value="C:nucleus"/>
    <property type="evidence" value="ECO:0007669"/>
    <property type="project" value="UniProtKB-SubCell"/>
</dbReference>
<comment type="caution">
    <text evidence="5">The sequence shown here is derived from an EMBL/GenBank/DDBJ whole genome shotgun (WGS) entry which is preliminary data.</text>
</comment>
<feature type="domain" description="RRM" evidence="4">
    <location>
        <begin position="141"/>
        <end position="219"/>
    </location>
</feature>
<dbReference type="GO" id="GO:0003723">
    <property type="term" value="F:RNA binding"/>
    <property type="evidence" value="ECO:0007669"/>
    <property type="project" value="UniProtKB-UniRule"/>
</dbReference>
<protein>
    <submittedName>
        <fullName evidence="5">Glycine-rich RNA-binding protein 3, mitochondrial</fullName>
    </submittedName>
</protein>
<dbReference type="InterPro" id="IPR035979">
    <property type="entry name" value="RBD_domain_sf"/>
</dbReference>
<feature type="compositionally biased region" description="Pro residues" evidence="3">
    <location>
        <begin position="75"/>
        <end position="91"/>
    </location>
</feature>
<dbReference type="CDD" id="cd12372">
    <property type="entry name" value="RRM_CFIm68_CFIm59"/>
    <property type="match status" value="1"/>
</dbReference>
<dbReference type="PROSITE" id="PS50102">
    <property type="entry name" value="RRM"/>
    <property type="match status" value="1"/>
</dbReference>
<dbReference type="InterPro" id="IPR034772">
    <property type="entry name" value="CPSF6/7"/>
</dbReference>
<dbReference type="Pfam" id="PF00076">
    <property type="entry name" value="RRM_1"/>
    <property type="match status" value="1"/>
</dbReference>
<dbReference type="SMART" id="SM00360">
    <property type="entry name" value="RRM"/>
    <property type="match status" value="1"/>
</dbReference>
<keyword evidence="6" id="KW-1185">Reference proteome</keyword>
<dbReference type="PANTHER" id="PTHR23204">
    <property type="entry name" value="CLEAVAGE AND POLYADENYLATION SPECIFIC FACTOR"/>
    <property type="match status" value="1"/>
</dbReference>
<dbReference type="SUPFAM" id="SSF54928">
    <property type="entry name" value="RNA-binding domain, RBD"/>
    <property type="match status" value="1"/>
</dbReference>
<evidence type="ECO:0000256" key="2">
    <source>
        <dbReference type="PROSITE-ProRule" id="PRU00176"/>
    </source>
</evidence>
<feature type="region of interest" description="Disordered" evidence="3">
    <location>
        <begin position="1"/>
        <end position="36"/>
    </location>
</feature>
<evidence type="ECO:0000313" key="6">
    <source>
        <dbReference type="Proteomes" id="UP001140949"/>
    </source>
</evidence>
<keyword evidence="2" id="KW-0694">RNA-binding</keyword>
<reference evidence="5" key="1">
    <citation type="journal article" date="2023" name="GigaByte">
        <title>Genome assembly of the bearded iris, Iris pallida Lam.</title>
        <authorList>
            <person name="Bruccoleri R.E."/>
            <person name="Oakeley E.J."/>
            <person name="Faust A.M.E."/>
            <person name="Altorfer M."/>
            <person name="Dessus-Babus S."/>
            <person name="Burckhardt D."/>
            <person name="Oertli M."/>
            <person name="Naumann U."/>
            <person name="Petersen F."/>
            <person name="Wong J."/>
        </authorList>
    </citation>
    <scope>NUCLEOTIDE SEQUENCE</scope>
    <source>
        <strain evidence="5">GSM-AAB239-AS_SAM_17_03QT</strain>
    </source>
</reference>
<proteinExistence type="inferred from homology"/>
<evidence type="ECO:0000256" key="3">
    <source>
        <dbReference type="SAM" id="MobiDB-lite"/>
    </source>
</evidence>
<evidence type="ECO:0000259" key="4">
    <source>
        <dbReference type="PROSITE" id="PS50102"/>
    </source>
</evidence>
<dbReference type="EMBL" id="JANAVB010033017">
    <property type="protein sequence ID" value="KAJ6809452.1"/>
    <property type="molecule type" value="Genomic_DNA"/>
</dbReference>
<dbReference type="Proteomes" id="UP001140949">
    <property type="component" value="Unassembled WGS sequence"/>
</dbReference>
<gene>
    <name evidence="5" type="ORF">M6B38_160775</name>
</gene>
<evidence type="ECO:0000256" key="1">
    <source>
        <dbReference type="ARBA" id="ARBA00006265"/>
    </source>
</evidence>
<dbReference type="InterPro" id="IPR000504">
    <property type="entry name" value="RRM_dom"/>
</dbReference>
<dbReference type="GO" id="GO:0006397">
    <property type="term" value="P:mRNA processing"/>
    <property type="evidence" value="ECO:0007669"/>
    <property type="project" value="UniProtKB-KW"/>
</dbReference>
<evidence type="ECO:0000313" key="5">
    <source>
        <dbReference type="EMBL" id="KAJ6809452.1"/>
    </source>
</evidence>
<comment type="similarity">
    <text evidence="1">Belongs to the RRM CPSF6/7 family.</text>
</comment>
<sequence length="420" mass="43577">MDPTGEQQLDYGDDDFASPRFHHHPSGGGDGAAVTDEEIDDDFDDLFNYVNVGEIFARAASRNPAPHPVGYGSWLPPPDPNPKLEPPPFPIAPSFGIPFSGADRNPNPNPNPNPRVPDLLRFRFPAVNRPSPPVDPRGGPTTLFVGELLWWTTDEEIESAASRYGRVKEVKFFDERPSGRSKGYCQVEFHDAASAAACKEGMDGCRFNGRACAVAFASPQALQQMEAPYADRNPLPRQTNDGKGRGGGGGGERGFGGGGWGGRGGGQGGGGMTRTRGSNWERRMMRAADAAASGGGNGVGAGGPYGQGLAGPQVGGLLHPQGPTGADLNVMMARFQAMNVVGLPGAAPRADPSPFGRGTAANAMGGMGGQMWGGASIGGGWTTRESSYGGDDGGSGFGYGDERGGRSCLLGPGNRDAPPF</sequence>
<organism evidence="5 6">
    <name type="scientific">Iris pallida</name>
    <name type="common">Sweet iris</name>
    <dbReference type="NCBI Taxonomy" id="29817"/>
    <lineage>
        <taxon>Eukaryota</taxon>
        <taxon>Viridiplantae</taxon>
        <taxon>Streptophyta</taxon>
        <taxon>Embryophyta</taxon>
        <taxon>Tracheophyta</taxon>
        <taxon>Spermatophyta</taxon>
        <taxon>Magnoliopsida</taxon>
        <taxon>Liliopsida</taxon>
        <taxon>Asparagales</taxon>
        <taxon>Iridaceae</taxon>
        <taxon>Iridoideae</taxon>
        <taxon>Irideae</taxon>
        <taxon>Iris</taxon>
    </lineage>
</organism>
<dbReference type="InterPro" id="IPR012677">
    <property type="entry name" value="Nucleotide-bd_a/b_plait_sf"/>
</dbReference>
<name>A0AAX6EZ73_IRIPA</name>
<accession>A0AAX6EZ73</accession>
<feature type="region of interest" description="Disordered" evidence="3">
    <location>
        <begin position="375"/>
        <end position="420"/>
    </location>
</feature>
<dbReference type="Gene3D" id="3.30.70.330">
    <property type="match status" value="1"/>
</dbReference>
<feature type="compositionally biased region" description="Gly residues" evidence="3">
    <location>
        <begin position="245"/>
        <end position="272"/>
    </location>
</feature>